<keyword evidence="2" id="KW-1185">Reference proteome</keyword>
<proteinExistence type="predicted"/>
<evidence type="ECO:0000313" key="1">
    <source>
        <dbReference type="EMBL" id="PRC92739.1"/>
    </source>
</evidence>
<reference evidence="1 2" key="1">
    <citation type="submission" date="2018-02" db="EMBL/GenBank/DDBJ databases">
        <title>Solimicrobium silvestre gen. nov., sp. nov., isolated from alpine forest soil.</title>
        <authorList>
            <person name="Margesin R."/>
            <person name="Albuquerque L."/>
            <person name="Zhang D.-C."/>
            <person name="Froufe H.J.C."/>
            <person name="Severino R."/>
            <person name="Roxo I."/>
            <person name="Egas C."/>
            <person name="Da Costa M.S."/>
        </authorList>
    </citation>
    <scope>NUCLEOTIDE SEQUENCE [LARGE SCALE GENOMIC DNA]</scope>
    <source>
        <strain evidence="1 2">S20-91</strain>
    </source>
</reference>
<name>A0A2S9GYD9_9BURK</name>
<protein>
    <submittedName>
        <fullName evidence="1">Uncharacterized protein</fullName>
    </submittedName>
</protein>
<evidence type="ECO:0000313" key="2">
    <source>
        <dbReference type="Proteomes" id="UP000237839"/>
    </source>
</evidence>
<gene>
    <name evidence="1" type="ORF">S2091_2469</name>
</gene>
<organism evidence="1 2">
    <name type="scientific">Solimicrobium silvestre</name>
    <dbReference type="NCBI Taxonomy" id="2099400"/>
    <lineage>
        <taxon>Bacteria</taxon>
        <taxon>Pseudomonadati</taxon>
        <taxon>Pseudomonadota</taxon>
        <taxon>Betaproteobacteria</taxon>
        <taxon>Burkholderiales</taxon>
        <taxon>Oxalobacteraceae</taxon>
        <taxon>Solimicrobium</taxon>
    </lineage>
</organism>
<comment type="caution">
    <text evidence="1">The sequence shown here is derived from an EMBL/GenBank/DDBJ whole genome shotgun (WGS) entry which is preliminary data.</text>
</comment>
<accession>A0A2S9GYD9</accession>
<dbReference type="EMBL" id="PUGF01000011">
    <property type="protein sequence ID" value="PRC92739.1"/>
    <property type="molecule type" value="Genomic_DNA"/>
</dbReference>
<dbReference type="Proteomes" id="UP000237839">
    <property type="component" value="Unassembled WGS sequence"/>
</dbReference>
<sequence>MITLIFEGIANLSSVRSSESIVSLLRIASGFRSNARAVQKQSPHWMTHSSRYACRLGSYGSFPLVRNFSSASHGVPGALRAWAPPLEGSRAVLTRRALRTRLVLDAPPPQPGNRSAIFGLLTASFGAAQRGCPSAKRAGTRGCAPRTKTAAWGPLIWLGPNFFGGSPRARSASLGRSCPAFLRQDGWHKQPTFALSLSEIFRFWCDAPLKNLGGF</sequence>
<dbReference type="AlphaFoldDB" id="A0A2S9GYD9"/>